<organism evidence="1 2">
    <name type="scientific">Tanacetum coccineum</name>
    <dbReference type="NCBI Taxonomy" id="301880"/>
    <lineage>
        <taxon>Eukaryota</taxon>
        <taxon>Viridiplantae</taxon>
        <taxon>Streptophyta</taxon>
        <taxon>Embryophyta</taxon>
        <taxon>Tracheophyta</taxon>
        <taxon>Spermatophyta</taxon>
        <taxon>Magnoliopsida</taxon>
        <taxon>eudicotyledons</taxon>
        <taxon>Gunneridae</taxon>
        <taxon>Pentapetalae</taxon>
        <taxon>asterids</taxon>
        <taxon>campanulids</taxon>
        <taxon>Asterales</taxon>
        <taxon>Asteraceae</taxon>
        <taxon>Asteroideae</taxon>
        <taxon>Anthemideae</taxon>
        <taxon>Anthemidinae</taxon>
        <taxon>Tanacetum</taxon>
    </lineage>
</organism>
<accession>A0ABQ5CFQ9</accession>
<name>A0ABQ5CFQ9_9ASTR</name>
<protein>
    <submittedName>
        <fullName evidence="1">Uncharacterized protein</fullName>
    </submittedName>
</protein>
<keyword evidence="2" id="KW-1185">Reference proteome</keyword>
<reference evidence="1" key="2">
    <citation type="submission" date="2022-01" db="EMBL/GenBank/DDBJ databases">
        <authorList>
            <person name="Yamashiro T."/>
            <person name="Shiraishi A."/>
            <person name="Satake H."/>
            <person name="Nakayama K."/>
        </authorList>
    </citation>
    <scope>NUCLEOTIDE SEQUENCE</scope>
</reference>
<evidence type="ECO:0000313" key="1">
    <source>
        <dbReference type="EMBL" id="GJT23999.1"/>
    </source>
</evidence>
<dbReference type="EMBL" id="BQNB010014099">
    <property type="protein sequence ID" value="GJT23999.1"/>
    <property type="molecule type" value="Genomic_DNA"/>
</dbReference>
<comment type="caution">
    <text evidence="1">The sequence shown here is derived from an EMBL/GenBank/DDBJ whole genome shotgun (WGS) entry which is preliminary data.</text>
</comment>
<gene>
    <name evidence="1" type="ORF">Tco_0893936</name>
</gene>
<proteinExistence type="predicted"/>
<dbReference type="Proteomes" id="UP001151760">
    <property type="component" value="Unassembled WGS sequence"/>
</dbReference>
<sequence>MSHMEEPKERLVEIYLPYRRTQGLVESDCEGQETEMSDKQTKQLDSNIVEYTSSPKEAKKDIAEKLYQIMSLSMDCTILQEIDRR</sequence>
<evidence type="ECO:0000313" key="2">
    <source>
        <dbReference type="Proteomes" id="UP001151760"/>
    </source>
</evidence>
<reference evidence="1" key="1">
    <citation type="journal article" date="2022" name="Int. J. Mol. Sci.">
        <title>Draft Genome of Tanacetum Coccineum: Genomic Comparison of Closely Related Tanacetum-Family Plants.</title>
        <authorList>
            <person name="Yamashiro T."/>
            <person name="Shiraishi A."/>
            <person name="Nakayama K."/>
            <person name="Satake H."/>
        </authorList>
    </citation>
    <scope>NUCLEOTIDE SEQUENCE</scope>
</reference>